<dbReference type="Pfam" id="PF00364">
    <property type="entry name" value="Biotin_lipoyl"/>
    <property type="match status" value="1"/>
</dbReference>
<reference evidence="6 7" key="1">
    <citation type="journal article" date="2024" name="G3 (Bethesda)">
        <title>Genome assembly of Hibiscus sabdariffa L. provides insights into metabolisms of medicinal natural products.</title>
        <authorList>
            <person name="Kim T."/>
        </authorList>
    </citation>
    <scope>NUCLEOTIDE SEQUENCE [LARGE SCALE GENOMIC DNA]</scope>
    <source>
        <strain evidence="6">TK-2024</strain>
        <tissue evidence="6">Old leaves</tissue>
    </source>
</reference>
<evidence type="ECO:0000256" key="4">
    <source>
        <dbReference type="SAM" id="SignalP"/>
    </source>
</evidence>
<keyword evidence="4" id="KW-0732">Signal</keyword>
<evidence type="ECO:0000259" key="5">
    <source>
        <dbReference type="PROSITE" id="PS50968"/>
    </source>
</evidence>
<name>A0ABR2SLA1_9ROSI</name>
<evidence type="ECO:0000313" key="7">
    <source>
        <dbReference type="Proteomes" id="UP001396334"/>
    </source>
</evidence>
<feature type="region of interest" description="Disordered" evidence="3">
    <location>
        <begin position="403"/>
        <end position="423"/>
    </location>
</feature>
<keyword evidence="7" id="KW-1185">Reference proteome</keyword>
<evidence type="ECO:0000256" key="3">
    <source>
        <dbReference type="SAM" id="MobiDB-lite"/>
    </source>
</evidence>
<evidence type="ECO:0000256" key="1">
    <source>
        <dbReference type="ARBA" id="ARBA00022823"/>
    </source>
</evidence>
<feature type="region of interest" description="Disordered" evidence="3">
    <location>
        <begin position="151"/>
        <end position="210"/>
    </location>
</feature>
<dbReference type="CDD" id="cd06849">
    <property type="entry name" value="lipoyl_domain"/>
    <property type="match status" value="1"/>
</dbReference>
<accession>A0ABR2SLA1</accession>
<dbReference type="InterPro" id="IPR011053">
    <property type="entry name" value="Single_hybrid_motif"/>
</dbReference>
<keyword evidence="1" id="KW-0450">Lipoyl</keyword>
<proteinExistence type="predicted"/>
<gene>
    <name evidence="6" type="ORF">V6N11_038557</name>
</gene>
<organism evidence="6 7">
    <name type="scientific">Hibiscus sabdariffa</name>
    <name type="common">roselle</name>
    <dbReference type="NCBI Taxonomy" id="183260"/>
    <lineage>
        <taxon>Eukaryota</taxon>
        <taxon>Viridiplantae</taxon>
        <taxon>Streptophyta</taxon>
        <taxon>Embryophyta</taxon>
        <taxon>Tracheophyta</taxon>
        <taxon>Spermatophyta</taxon>
        <taxon>Magnoliopsida</taxon>
        <taxon>eudicotyledons</taxon>
        <taxon>Gunneridae</taxon>
        <taxon>Pentapetalae</taxon>
        <taxon>rosids</taxon>
        <taxon>malvids</taxon>
        <taxon>Malvales</taxon>
        <taxon>Malvaceae</taxon>
        <taxon>Malvoideae</taxon>
        <taxon>Hibiscus</taxon>
    </lineage>
</organism>
<dbReference type="PANTHER" id="PTHR43416:SF41">
    <property type="entry name" value="DIHYDROLIPOYLLYSINE-RESIDUE SUCCINYLTRANSFERASE COMPONENT OF 2-OXOGLUTARATE DEHYDROGENASE COMPLEX 2, MITOCHONDRIAL"/>
    <property type="match status" value="1"/>
</dbReference>
<dbReference type="PROSITE" id="PS00189">
    <property type="entry name" value="LIPOYL"/>
    <property type="match status" value="1"/>
</dbReference>
<protein>
    <recommendedName>
        <fullName evidence="5">Lipoyl-binding domain-containing protein</fullName>
    </recommendedName>
</protein>
<dbReference type="SUPFAM" id="SSF52777">
    <property type="entry name" value="CoA-dependent acyltransferases"/>
    <property type="match status" value="1"/>
</dbReference>
<feature type="compositionally biased region" description="Basic and acidic residues" evidence="3">
    <location>
        <begin position="170"/>
        <end position="180"/>
    </location>
</feature>
<dbReference type="EMBL" id="JBBPBN010000013">
    <property type="protein sequence ID" value="KAK9025699.1"/>
    <property type="molecule type" value="Genomic_DNA"/>
</dbReference>
<feature type="domain" description="Lipoyl-binding" evidence="5">
    <location>
        <begin position="69"/>
        <end position="144"/>
    </location>
</feature>
<sequence length="423" mass="46567">MLPNWKKPHVRLTVQSLLAFLFLLIGTSRSKEGGCSAGLTKTRYAISSIQSETIMQKSCRAFSSGDGDLVDVVVPFMGESITDGTLATFLKKPGDRVAADEPIAQIETDKVTIDVVSPQDGVIQEYVAKEGDTVEPGVIIAVISKSAEGVAPAEKKSEKAASKPSPPAEAVKENEPKAKVEASLAVEKPKAPAPPPPKRTATEPVLPPKERERRIKEECDSCFYVKLFGLVVPVVRDADKMNFAEIEQRRQLMGPYQLMKWLEAHLQYPTVVFYGSLLSTPIINPPQVSGYKQNMYTLAHACKGVPYGCDLLVLLLTRKRTLYSLGYRSGFYVTQMFSSNKNGSLSSTVPSKHYAIPNWPQPPSVFGWNQRPLPPAALMVASPHYQNPARLRFPQAKDETNMFEGKKSNQNSNAEPYRVLELG</sequence>
<comment type="caution">
    <text evidence="6">The sequence shown here is derived from an EMBL/GenBank/DDBJ whole genome shotgun (WGS) entry which is preliminary data.</text>
</comment>
<dbReference type="PANTHER" id="PTHR43416">
    <property type="entry name" value="DIHYDROLIPOYLLYSINE-RESIDUE SUCCINYLTRANSFERASE COMPONENT OF 2-OXOGLUTARATE DEHYDROGENASE COMPLEX, MITOCHONDRIAL-RELATED"/>
    <property type="match status" value="1"/>
</dbReference>
<dbReference type="InterPro" id="IPR003016">
    <property type="entry name" value="2-oxoA_DH_lipoyl-BS"/>
</dbReference>
<feature type="signal peptide" evidence="4">
    <location>
        <begin position="1"/>
        <end position="30"/>
    </location>
</feature>
<dbReference type="InterPro" id="IPR050537">
    <property type="entry name" value="2-oxoacid_dehydrogenase"/>
</dbReference>
<dbReference type="SUPFAM" id="SSF51230">
    <property type="entry name" value="Single hybrid motif"/>
    <property type="match status" value="1"/>
</dbReference>
<evidence type="ECO:0000256" key="2">
    <source>
        <dbReference type="ARBA" id="ARBA00022946"/>
    </source>
</evidence>
<dbReference type="InterPro" id="IPR000089">
    <property type="entry name" value="Biotin_lipoyl"/>
</dbReference>
<dbReference type="Gene3D" id="2.40.50.100">
    <property type="match status" value="1"/>
</dbReference>
<dbReference type="PROSITE" id="PS50968">
    <property type="entry name" value="BIOTINYL_LIPOYL"/>
    <property type="match status" value="1"/>
</dbReference>
<dbReference type="Proteomes" id="UP001396334">
    <property type="component" value="Unassembled WGS sequence"/>
</dbReference>
<feature type="chain" id="PRO_5047522214" description="Lipoyl-binding domain-containing protein" evidence="4">
    <location>
        <begin position="31"/>
        <end position="423"/>
    </location>
</feature>
<evidence type="ECO:0000313" key="6">
    <source>
        <dbReference type="EMBL" id="KAK9025699.1"/>
    </source>
</evidence>
<keyword evidence="2" id="KW-0809">Transit peptide</keyword>